<feature type="transmembrane region" description="Helical" evidence="7">
    <location>
        <begin position="7"/>
        <end position="31"/>
    </location>
</feature>
<keyword evidence="4 7" id="KW-0812">Transmembrane</keyword>
<evidence type="ECO:0000256" key="4">
    <source>
        <dbReference type="ARBA" id="ARBA00022692"/>
    </source>
</evidence>
<evidence type="ECO:0000259" key="8">
    <source>
        <dbReference type="PROSITE" id="PS50850"/>
    </source>
</evidence>
<keyword evidence="2" id="KW-0813">Transport</keyword>
<feature type="domain" description="Major facilitator superfamily (MFS) profile" evidence="8">
    <location>
        <begin position="9"/>
        <end position="396"/>
    </location>
</feature>
<comment type="subcellular location">
    <subcellularLocation>
        <location evidence="1">Cell membrane</location>
        <topology evidence="1">Multi-pass membrane protein</topology>
    </subcellularLocation>
</comment>
<dbReference type="InterPro" id="IPR036259">
    <property type="entry name" value="MFS_trans_sf"/>
</dbReference>
<feature type="transmembrane region" description="Helical" evidence="7">
    <location>
        <begin position="169"/>
        <end position="187"/>
    </location>
</feature>
<proteinExistence type="predicted"/>
<comment type="caution">
    <text evidence="9">The sequence shown here is derived from an EMBL/GenBank/DDBJ whole genome shotgun (WGS) entry which is preliminary data.</text>
</comment>
<dbReference type="InterPro" id="IPR011701">
    <property type="entry name" value="MFS"/>
</dbReference>
<feature type="transmembrane region" description="Helical" evidence="7">
    <location>
        <begin position="346"/>
        <end position="366"/>
    </location>
</feature>
<dbReference type="PANTHER" id="PTHR43124:SF3">
    <property type="entry name" value="CHLORAMPHENICOL EFFLUX PUMP RV0191"/>
    <property type="match status" value="1"/>
</dbReference>
<keyword evidence="5 7" id="KW-1133">Transmembrane helix</keyword>
<reference evidence="9 10" key="1">
    <citation type="submission" date="2023-02" db="EMBL/GenBank/DDBJ databases">
        <title>Oceanobacillus kimchii IFOP_LL358 isolated form Alexandrium catenella lab strain.</title>
        <authorList>
            <person name="Gajardo G."/>
            <person name="Ueki S."/>
            <person name="Maruyama F."/>
        </authorList>
    </citation>
    <scope>NUCLEOTIDE SEQUENCE [LARGE SCALE GENOMIC DNA]</scope>
    <source>
        <strain evidence="9 10">IFOP_LL358</strain>
    </source>
</reference>
<organism evidence="9 10">
    <name type="scientific">Oceanobacillus kimchii</name>
    <dbReference type="NCBI Taxonomy" id="746691"/>
    <lineage>
        <taxon>Bacteria</taxon>
        <taxon>Bacillati</taxon>
        <taxon>Bacillota</taxon>
        <taxon>Bacilli</taxon>
        <taxon>Bacillales</taxon>
        <taxon>Bacillaceae</taxon>
        <taxon>Oceanobacillus</taxon>
    </lineage>
</organism>
<evidence type="ECO:0000256" key="7">
    <source>
        <dbReference type="SAM" id="Phobius"/>
    </source>
</evidence>
<evidence type="ECO:0000256" key="1">
    <source>
        <dbReference type="ARBA" id="ARBA00004651"/>
    </source>
</evidence>
<evidence type="ECO:0000256" key="5">
    <source>
        <dbReference type="ARBA" id="ARBA00022989"/>
    </source>
</evidence>
<evidence type="ECO:0000313" key="10">
    <source>
        <dbReference type="Proteomes" id="UP001275436"/>
    </source>
</evidence>
<dbReference type="InterPro" id="IPR050189">
    <property type="entry name" value="MFS_Efflux_Transporters"/>
</dbReference>
<dbReference type="RefSeq" id="WP_317958173.1">
    <property type="nucleotide sequence ID" value="NZ_BSKO01000001.1"/>
</dbReference>
<dbReference type="SUPFAM" id="SSF103473">
    <property type="entry name" value="MFS general substrate transporter"/>
    <property type="match status" value="1"/>
</dbReference>
<gene>
    <name evidence="9" type="primary">yitG</name>
    <name evidence="9" type="ORF">MACH08_21400</name>
</gene>
<keyword evidence="6 7" id="KW-0472">Membrane</keyword>
<dbReference type="InterPro" id="IPR001958">
    <property type="entry name" value="Tet-R_TetA/multi-R_MdtG-like"/>
</dbReference>
<feature type="transmembrane region" description="Helical" evidence="7">
    <location>
        <begin position="372"/>
        <end position="394"/>
    </location>
</feature>
<feature type="transmembrane region" description="Helical" evidence="7">
    <location>
        <begin position="284"/>
        <end position="303"/>
    </location>
</feature>
<feature type="transmembrane region" description="Helical" evidence="7">
    <location>
        <begin position="102"/>
        <end position="126"/>
    </location>
</feature>
<evidence type="ECO:0000256" key="3">
    <source>
        <dbReference type="ARBA" id="ARBA00022475"/>
    </source>
</evidence>
<dbReference type="PRINTS" id="PR01035">
    <property type="entry name" value="TCRTETA"/>
</dbReference>
<protein>
    <submittedName>
        <fullName evidence="9">MFS-type transporter YitG</fullName>
    </submittedName>
</protein>
<dbReference type="Proteomes" id="UP001275436">
    <property type="component" value="Unassembled WGS sequence"/>
</dbReference>
<evidence type="ECO:0000313" key="9">
    <source>
        <dbReference type="EMBL" id="GLO66356.1"/>
    </source>
</evidence>
<feature type="transmembrane region" description="Helical" evidence="7">
    <location>
        <begin position="75"/>
        <end position="96"/>
    </location>
</feature>
<dbReference type="PROSITE" id="PS50850">
    <property type="entry name" value="MFS"/>
    <property type="match status" value="1"/>
</dbReference>
<feature type="transmembrane region" description="Helical" evidence="7">
    <location>
        <begin position="309"/>
        <end position="334"/>
    </location>
</feature>
<evidence type="ECO:0000256" key="6">
    <source>
        <dbReference type="ARBA" id="ARBA00023136"/>
    </source>
</evidence>
<dbReference type="Gene3D" id="1.20.1250.20">
    <property type="entry name" value="MFS general substrate transporter like domains"/>
    <property type="match status" value="1"/>
</dbReference>
<dbReference type="CDD" id="cd17474">
    <property type="entry name" value="MFS_YfmO_like"/>
    <property type="match status" value="1"/>
</dbReference>
<name>A0ABQ5TKT2_9BACI</name>
<dbReference type="PANTHER" id="PTHR43124">
    <property type="entry name" value="PURINE EFFLUX PUMP PBUE"/>
    <property type="match status" value="1"/>
</dbReference>
<feature type="transmembrane region" description="Helical" evidence="7">
    <location>
        <begin position="216"/>
        <end position="238"/>
    </location>
</feature>
<feature type="transmembrane region" description="Helical" evidence="7">
    <location>
        <begin position="250"/>
        <end position="272"/>
    </location>
</feature>
<evidence type="ECO:0000256" key="2">
    <source>
        <dbReference type="ARBA" id="ARBA00022448"/>
    </source>
</evidence>
<accession>A0ABQ5TKT2</accession>
<keyword evidence="10" id="KW-1185">Reference proteome</keyword>
<dbReference type="EMBL" id="BSKO01000001">
    <property type="protein sequence ID" value="GLO66356.1"/>
    <property type="molecule type" value="Genomic_DNA"/>
</dbReference>
<sequence>MGKNHTGAAILSLGSIPFITTLGNSTLIPILPEMKEALNLNNIQVSLTITLFSIAAAICIPVAGYLSDRFSRKAIIVPSLVIFGAGGLLAGIGAAFFSNAFIWLLIGRIIQGIGAAGTFPIAMALIGDLFKGSEQSKMLGIYEASNELGKVLSPIIGAAFALITWYFVFFTFPVISFLCAILVFFLIKERRNRQTPPPFNQYVKGLFLVFKQEGRWLFTVYLAGGTCLLTIFGILFYLSDKLETEDHITGVWKGLILAIPLLVLVTTSYRTGSIIGKNFVKMKRLAVVGFILMTASYLSLVWIEPLIWFIFALCFSSIGAGLVLPCVNTMIAGAVGKEKRGFITSLYGSVRYIGVALGPLLFGWLMDWSRTGLFLSVACFTFLVAMLVLLLLHVNGMDGRDKRTKITYNYY</sequence>
<keyword evidence="3" id="KW-1003">Cell membrane</keyword>
<feature type="transmembrane region" description="Helical" evidence="7">
    <location>
        <begin position="43"/>
        <end position="63"/>
    </location>
</feature>
<dbReference type="Pfam" id="PF07690">
    <property type="entry name" value="MFS_1"/>
    <property type="match status" value="1"/>
</dbReference>
<dbReference type="InterPro" id="IPR020846">
    <property type="entry name" value="MFS_dom"/>
</dbReference>